<dbReference type="Proteomes" id="UP000734854">
    <property type="component" value="Unassembled WGS sequence"/>
</dbReference>
<comment type="caution">
    <text evidence="1">The sequence shown here is derived from an EMBL/GenBank/DDBJ whole genome shotgun (WGS) entry which is preliminary data.</text>
</comment>
<dbReference type="EMBL" id="JACMSC010000013">
    <property type="protein sequence ID" value="KAG6493961.1"/>
    <property type="molecule type" value="Genomic_DNA"/>
</dbReference>
<evidence type="ECO:0000313" key="1">
    <source>
        <dbReference type="EMBL" id="KAG6493961.1"/>
    </source>
</evidence>
<accession>A0A8J5FRY2</accession>
<sequence>MELMKWKSEGLDPFYAQAVQVKQHDPLTGKMKIANPQSHRLVWETCLSEFKCLLKVVVRLIFLHATSYGINRDSSLIQWMHLHSQSEVARKIAFITAHSKIAKMNFSSETMRILIIPLRFKIMQGLELVNMMNS</sequence>
<protein>
    <submittedName>
        <fullName evidence="1">Uncharacterized protein</fullName>
    </submittedName>
</protein>
<reference evidence="1 2" key="1">
    <citation type="submission" date="2020-08" db="EMBL/GenBank/DDBJ databases">
        <title>Plant Genome Project.</title>
        <authorList>
            <person name="Zhang R.-G."/>
        </authorList>
    </citation>
    <scope>NUCLEOTIDE SEQUENCE [LARGE SCALE GENOMIC DNA]</scope>
    <source>
        <tissue evidence="1">Rhizome</tissue>
    </source>
</reference>
<dbReference type="AlphaFoldDB" id="A0A8J5FRY2"/>
<name>A0A8J5FRY2_ZINOF</name>
<organism evidence="1 2">
    <name type="scientific">Zingiber officinale</name>
    <name type="common">Ginger</name>
    <name type="synonym">Amomum zingiber</name>
    <dbReference type="NCBI Taxonomy" id="94328"/>
    <lineage>
        <taxon>Eukaryota</taxon>
        <taxon>Viridiplantae</taxon>
        <taxon>Streptophyta</taxon>
        <taxon>Embryophyta</taxon>
        <taxon>Tracheophyta</taxon>
        <taxon>Spermatophyta</taxon>
        <taxon>Magnoliopsida</taxon>
        <taxon>Liliopsida</taxon>
        <taxon>Zingiberales</taxon>
        <taxon>Zingiberaceae</taxon>
        <taxon>Zingiber</taxon>
    </lineage>
</organism>
<evidence type="ECO:0000313" key="2">
    <source>
        <dbReference type="Proteomes" id="UP000734854"/>
    </source>
</evidence>
<proteinExistence type="predicted"/>
<gene>
    <name evidence="1" type="ORF">ZIOFF_048967</name>
</gene>
<keyword evidence="2" id="KW-1185">Reference proteome</keyword>